<dbReference type="InterPro" id="IPR011042">
    <property type="entry name" value="6-blade_b-propeller_TolB-like"/>
</dbReference>
<evidence type="ECO:0000313" key="2">
    <source>
        <dbReference type="EMBL" id="BCN93166.1"/>
    </source>
</evidence>
<keyword evidence="3" id="KW-1185">Reference proteome</keyword>
<proteinExistence type="predicted"/>
<protein>
    <submittedName>
        <fullName evidence="2">ATP-binding protein</fullName>
    </submittedName>
</protein>
<gene>
    <name evidence="2" type="ORF">THMIRHAM_09510</name>
</gene>
<dbReference type="Proteomes" id="UP001054820">
    <property type="component" value="Chromosome"/>
</dbReference>
<keyword evidence="1" id="KW-0732">Signal</keyword>
<accession>A0ABM7MCV2</accession>
<dbReference type="EMBL" id="AP024202">
    <property type="protein sequence ID" value="BCN93166.1"/>
    <property type="molecule type" value="Genomic_DNA"/>
</dbReference>
<keyword evidence="2" id="KW-0067">ATP-binding</keyword>
<feature type="signal peptide" evidence="1">
    <location>
        <begin position="1"/>
        <end position="30"/>
    </location>
</feature>
<evidence type="ECO:0000313" key="3">
    <source>
        <dbReference type="Proteomes" id="UP001054820"/>
    </source>
</evidence>
<evidence type="ECO:0000256" key="1">
    <source>
        <dbReference type="SAM" id="SignalP"/>
    </source>
</evidence>
<keyword evidence="2" id="KW-0547">Nucleotide-binding</keyword>
<dbReference type="Gene3D" id="2.120.10.30">
    <property type="entry name" value="TolB, C-terminal domain"/>
    <property type="match status" value="1"/>
</dbReference>
<dbReference type="GO" id="GO:0005524">
    <property type="term" value="F:ATP binding"/>
    <property type="evidence" value="ECO:0007669"/>
    <property type="project" value="UniProtKB-KW"/>
</dbReference>
<name>A0ABM7MCV2_9GAMM</name>
<dbReference type="SUPFAM" id="SSF63829">
    <property type="entry name" value="Calcium-dependent phosphotriesterase"/>
    <property type="match status" value="1"/>
</dbReference>
<feature type="chain" id="PRO_5046057753" evidence="1">
    <location>
        <begin position="31"/>
        <end position="307"/>
    </location>
</feature>
<sequence length="307" mass="32325">MGSKFKKSSLKALFSIAFLSLALPVQVTFANEANVADAEAIYVSDVGFATPESVEYYADEDVYLVANINGNPFDKDDNGFISKVSPNGDVIELKWLDGAAADVALNAPKGMQIMGDRLLIADIDTVRVFDLKSAKQLDDIPVKGATFLNGVSIADKNSIYVTDTGLAPGFTGSGTDAVYQIGLDGKVSSLVKSTDLGKPNGVAAHNGGVIIGTFGSGKLVLLDNKGVKQSEMTLEGGRLDGLLSLHDGTIITSSWETSAVYAIAADKTVTTIVDGLESPADLGLDTKRHRVLIPLFKGNELVIQPLN</sequence>
<dbReference type="RefSeq" id="WP_237264122.1">
    <property type="nucleotide sequence ID" value="NZ_AP024202.1"/>
</dbReference>
<reference evidence="2" key="1">
    <citation type="journal article" date="2022" name="Arch. Microbiol.">
        <title>Thiomicrorhabdus immobilis sp. nov., a mesophilic sulfur-oxidizing bacterium isolated from sediment of a brackish lake in northern Japan.</title>
        <authorList>
            <person name="Kojima H."/>
            <person name="Mochizuki J."/>
            <person name="Kanda M."/>
            <person name="Watanabe T."/>
            <person name="Fukui M."/>
        </authorList>
    </citation>
    <scope>NUCLEOTIDE SEQUENCE</scope>
    <source>
        <strain evidence="2">Am19</strain>
    </source>
</reference>
<organism evidence="2 3">
    <name type="scientific">Thiomicrorhabdus immobilis</name>
    <dbReference type="NCBI Taxonomy" id="2791037"/>
    <lineage>
        <taxon>Bacteria</taxon>
        <taxon>Pseudomonadati</taxon>
        <taxon>Pseudomonadota</taxon>
        <taxon>Gammaproteobacteria</taxon>
        <taxon>Thiotrichales</taxon>
        <taxon>Piscirickettsiaceae</taxon>
        <taxon>Thiomicrorhabdus</taxon>
    </lineage>
</organism>